<reference evidence="2 3" key="1">
    <citation type="submission" date="2023-08" db="EMBL/GenBank/DDBJ databases">
        <title>Characterization of two Paracoccaceae strains isolated from Phycosphere and proposal of Xinfangfangia lacusdiani sp. nov.</title>
        <authorList>
            <person name="Deng Y."/>
            <person name="Zhang Y.Q."/>
        </authorList>
    </citation>
    <scope>NUCLEOTIDE SEQUENCE [LARGE SCALE GENOMIC DNA]</scope>
    <source>
        <strain evidence="2 3">CPCC 101601</strain>
    </source>
</reference>
<dbReference type="EMBL" id="JAVDBT010000011">
    <property type="protein sequence ID" value="MDQ2067194.1"/>
    <property type="molecule type" value="Genomic_DNA"/>
</dbReference>
<dbReference type="SMART" id="SM00421">
    <property type="entry name" value="HTH_LUXR"/>
    <property type="match status" value="1"/>
</dbReference>
<accession>A0ABU0VZL2</accession>
<evidence type="ECO:0000313" key="2">
    <source>
        <dbReference type="EMBL" id="MDQ2067194.1"/>
    </source>
</evidence>
<dbReference type="PROSITE" id="PS50043">
    <property type="entry name" value="HTH_LUXR_2"/>
    <property type="match status" value="1"/>
</dbReference>
<dbReference type="InterPro" id="IPR029058">
    <property type="entry name" value="AB_hydrolase_fold"/>
</dbReference>
<dbReference type="InterPro" id="IPR016032">
    <property type="entry name" value="Sig_transdc_resp-reg_C-effctor"/>
</dbReference>
<dbReference type="RefSeq" id="WP_306680899.1">
    <property type="nucleotide sequence ID" value="NZ_JAVDBT010000011.1"/>
</dbReference>
<dbReference type="SUPFAM" id="SSF46894">
    <property type="entry name" value="C-terminal effector domain of the bipartite response regulators"/>
    <property type="match status" value="1"/>
</dbReference>
<organism evidence="2 3">
    <name type="scientific">Pseudogemmobacter lacusdianii</name>
    <dbReference type="NCBI Taxonomy" id="3069608"/>
    <lineage>
        <taxon>Bacteria</taxon>
        <taxon>Pseudomonadati</taxon>
        <taxon>Pseudomonadota</taxon>
        <taxon>Alphaproteobacteria</taxon>
        <taxon>Rhodobacterales</taxon>
        <taxon>Paracoccaceae</taxon>
        <taxon>Pseudogemmobacter</taxon>
    </lineage>
</organism>
<comment type="caution">
    <text evidence="2">The sequence shown here is derived from an EMBL/GenBank/DDBJ whole genome shotgun (WGS) entry which is preliminary data.</text>
</comment>
<protein>
    <submittedName>
        <fullName evidence="2">LuxR C-terminal-related transcriptional regulator</fullName>
    </submittedName>
</protein>
<dbReference type="Proteomes" id="UP001239680">
    <property type="component" value="Unassembled WGS sequence"/>
</dbReference>
<dbReference type="SUPFAM" id="SSF53474">
    <property type="entry name" value="alpha/beta-Hydrolases"/>
    <property type="match status" value="1"/>
</dbReference>
<proteinExistence type="predicted"/>
<dbReference type="Gene3D" id="1.10.10.10">
    <property type="entry name" value="Winged helix-like DNA-binding domain superfamily/Winged helix DNA-binding domain"/>
    <property type="match status" value="1"/>
</dbReference>
<dbReference type="Pfam" id="PF00196">
    <property type="entry name" value="GerE"/>
    <property type="match status" value="1"/>
</dbReference>
<evidence type="ECO:0000313" key="3">
    <source>
        <dbReference type="Proteomes" id="UP001239680"/>
    </source>
</evidence>
<dbReference type="Gene3D" id="3.40.50.1820">
    <property type="entry name" value="alpha/beta hydrolase"/>
    <property type="match status" value="1"/>
</dbReference>
<dbReference type="CDD" id="cd06170">
    <property type="entry name" value="LuxR_C_like"/>
    <property type="match status" value="1"/>
</dbReference>
<evidence type="ECO:0000259" key="1">
    <source>
        <dbReference type="PROSITE" id="PS50043"/>
    </source>
</evidence>
<dbReference type="InterPro" id="IPR036388">
    <property type="entry name" value="WH-like_DNA-bd_sf"/>
</dbReference>
<sequence>MNDTASPEHQLIGHLYDVAVDPGHYEAMIDHWETMLRPALEGQMAGATDPHDLVGRHVLRADRVLEQVLMTPQDDGAAAQVERIRQTACFTVDGRGHMAAVNNATTLMFGLTAGARARDLPLARGEADKLITLAASLLQSNAPISRVLCLRLRDTGRLLVLQLRLCRPPTEAAFVLCVTSEIHWPDGFAQLMEDSFGLSPSEIEVLRFLAEGLSVADIAAQRRRSLETVRVQLKSLQSRTGTRSQQELIRLALTTLNSLRDQALPASERRTGPAEVETRRFALKGGRQMEYLVFGNPEGRPVLFLPLDMGFVRWPPKAEADALRRGLRIIVPIRAGYGGSSPAPARSEFFRQFISDHLDLLDHLRIPRLPILTLGDDSLLAIRLYAAAPQRFSALLACAGALPLTSSEQIQRMGKWHRFILGGARLTPHLLPFMVRAGAAMARRYGKTRFLASVFSSSPADAATFAIPDVAEAMIVGSEVMLSADHCAAGPFAQSVAALAQADWTGPMAQLRSGVENGRMKVLFFSGEQDPQTPQETMVEQRDEHPWIEFTVYPDAGQLLFFLKWRDVIARLDELA</sequence>
<name>A0ABU0VZL2_9RHOB</name>
<feature type="domain" description="HTH luxR-type" evidence="1">
    <location>
        <begin position="191"/>
        <end position="256"/>
    </location>
</feature>
<gene>
    <name evidence="2" type="ORF">Q9295_12500</name>
</gene>
<dbReference type="InterPro" id="IPR000792">
    <property type="entry name" value="Tscrpt_reg_LuxR_C"/>
</dbReference>
<keyword evidence="3" id="KW-1185">Reference proteome</keyword>